<comment type="similarity">
    <text evidence="2">Belongs to the beta-microseminoprotein family.</text>
</comment>
<dbReference type="PANTHER" id="PTHR10500">
    <property type="entry name" value="BETA-MICROSEMINOPROTEIN"/>
    <property type="match status" value="1"/>
</dbReference>
<dbReference type="InterPro" id="IPR059162">
    <property type="entry name" value="RIIAD1"/>
</dbReference>
<evidence type="ECO:0000313" key="7">
    <source>
        <dbReference type="Proteomes" id="UP000886611"/>
    </source>
</evidence>
<feature type="compositionally biased region" description="Basic and acidic residues" evidence="5">
    <location>
        <begin position="1"/>
        <end position="22"/>
    </location>
</feature>
<feature type="non-terminal residue" evidence="6">
    <location>
        <position position="215"/>
    </location>
</feature>
<proteinExistence type="inferred from homology"/>
<evidence type="ECO:0000256" key="5">
    <source>
        <dbReference type="SAM" id="MobiDB-lite"/>
    </source>
</evidence>
<reference evidence="6 7" key="1">
    <citation type="journal article" date="2021" name="Cell">
        <title>Tracing the genetic footprints of vertebrate landing in non-teleost ray-finned fishes.</title>
        <authorList>
            <person name="Bi X."/>
            <person name="Wang K."/>
            <person name="Yang L."/>
            <person name="Pan H."/>
            <person name="Jiang H."/>
            <person name="Wei Q."/>
            <person name="Fang M."/>
            <person name="Yu H."/>
            <person name="Zhu C."/>
            <person name="Cai Y."/>
            <person name="He Y."/>
            <person name="Gan X."/>
            <person name="Zeng H."/>
            <person name="Yu D."/>
            <person name="Zhu Y."/>
            <person name="Jiang H."/>
            <person name="Qiu Q."/>
            <person name="Yang H."/>
            <person name="Zhang Y.E."/>
            <person name="Wang W."/>
            <person name="Zhu M."/>
            <person name="He S."/>
            <person name="Zhang G."/>
        </authorList>
    </citation>
    <scope>NUCLEOTIDE SEQUENCE [LARGE SCALE GENOMIC DNA]</scope>
    <source>
        <strain evidence="6">Bchr_013</strain>
    </source>
</reference>
<evidence type="ECO:0000256" key="2">
    <source>
        <dbReference type="ARBA" id="ARBA00010352"/>
    </source>
</evidence>
<dbReference type="AlphaFoldDB" id="A0A8X7X645"/>
<dbReference type="Pfam" id="PF05825">
    <property type="entry name" value="PSP94"/>
    <property type="match status" value="1"/>
</dbReference>
<evidence type="ECO:0000256" key="3">
    <source>
        <dbReference type="ARBA" id="ARBA00022525"/>
    </source>
</evidence>
<evidence type="ECO:0000256" key="1">
    <source>
        <dbReference type="ARBA" id="ARBA00004613"/>
    </source>
</evidence>
<dbReference type="EMBL" id="JAATIS010004040">
    <property type="protein sequence ID" value="KAG2462690.1"/>
    <property type="molecule type" value="Genomic_DNA"/>
</dbReference>
<organism evidence="6 7">
    <name type="scientific">Polypterus senegalus</name>
    <name type="common">Senegal bichir</name>
    <dbReference type="NCBI Taxonomy" id="55291"/>
    <lineage>
        <taxon>Eukaryota</taxon>
        <taxon>Metazoa</taxon>
        <taxon>Chordata</taxon>
        <taxon>Craniata</taxon>
        <taxon>Vertebrata</taxon>
        <taxon>Euteleostomi</taxon>
        <taxon>Actinopterygii</taxon>
        <taxon>Polypteriformes</taxon>
        <taxon>Polypteridae</taxon>
        <taxon>Polypterus</taxon>
    </lineage>
</organism>
<keyword evidence="4" id="KW-1015">Disulfide bond</keyword>
<dbReference type="PANTHER" id="PTHR10500:SF6">
    <property type="entry name" value="PROSTATE-ASSOCIATED MICROSEMINOPROTEIN"/>
    <property type="match status" value="1"/>
</dbReference>
<evidence type="ECO:0000313" key="6">
    <source>
        <dbReference type="EMBL" id="KAG2462690.1"/>
    </source>
</evidence>
<accession>A0A8X7X645</accession>
<protein>
    <submittedName>
        <fullName evidence="6">MSMP protein</fullName>
    </submittedName>
</protein>
<dbReference type="GO" id="GO:0005615">
    <property type="term" value="C:extracellular space"/>
    <property type="evidence" value="ECO:0007669"/>
    <property type="project" value="TreeGrafter"/>
</dbReference>
<keyword evidence="3" id="KW-0964">Secreted</keyword>
<sequence length="215" mass="24358">MPAGWKDRGRERATPRHYHPGDNRGQPSWAAVTPQIPTGHARTWSLVQPCWVPWRLPGGTAESYNGLPPHLGVISTNEIKTRISNENYLRSHPEVELLLGEFLREVFLKRPVDIREFAAGTCEYKSQVFGFGETWLTKDCYQCICLKPFGVGCCDDGQQPVDYPEWCEVIRTPDSCSVAVVMRGNNKIPCIDNPILNNLHGSEKQAWKEPHDLLF</sequence>
<name>A0A8X7X645_POLSE</name>
<dbReference type="InterPro" id="IPR008735">
    <property type="entry name" value="PSP94"/>
</dbReference>
<dbReference type="GO" id="GO:0005737">
    <property type="term" value="C:cytoplasm"/>
    <property type="evidence" value="ECO:0007669"/>
    <property type="project" value="TreeGrafter"/>
</dbReference>
<dbReference type="CDD" id="cd22971">
    <property type="entry name" value="DD_RIIAD1"/>
    <property type="match status" value="1"/>
</dbReference>
<comment type="caution">
    <text evidence="6">The sequence shown here is derived from an EMBL/GenBank/DDBJ whole genome shotgun (WGS) entry which is preliminary data.</text>
</comment>
<dbReference type="Gene3D" id="2.60.40.1900">
    <property type="entry name" value="Beta-microseminoprotein (PSP94) domain"/>
    <property type="match status" value="1"/>
</dbReference>
<gene>
    <name evidence="6" type="primary">Msmp</name>
    <name evidence="6" type="ORF">GTO96_0001293</name>
</gene>
<keyword evidence="7" id="KW-1185">Reference proteome</keyword>
<comment type="subcellular location">
    <subcellularLocation>
        <location evidence="1">Secreted</location>
    </subcellularLocation>
</comment>
<feature type="non-terminal residue" evidence="6">
    <location>
        <position position="1"/>
    </location>
</feature>
<feature type="region of interest" description="Disordered" evidence="5">
    <location>
        <begin position="1"/>
        <end position="28"/>
    </location>
</feature>
<dbReference type="Proteomes" id="UP000886611">
    <property type="component" value="Unassembled WGS sequence"/>
</dbReference>
<evidence type="ECO:0000256" key="4">
    <source>
        <dbReference type="ARBA" id="ARBA00023157"/>
    </source>
</evidence>